<gene>
    <name evidence="1" type="ORF">KIN_35070</name>
</gene>
<organism evidence="1 2">
    <name type="scientific">Litoreibacter roseus</name>
    <dbReference type="NCBI Taxonomy" id="2601869"/>
    <lineage>
        <taxon>Bacteria</taxon>
        <taxon>Pseudomonadati</taxon>
        <taxon>Pseudomonadota</taxon>
        <taxon>Alphaproteobacteria</taxon>
        <taxon>Rhodobacterales</taxon>
        <taxon>Roseobacteraceae</taxon>
        <taxon>Litoreibacter</taxon>
    </lineage>
</organism>
<dbReference type="AlphaFoldDB" id="A0A6N6JJA7"/>
<dbReference type="SUPFAM" id="SSF53474">
    <property type="entry name" value="alpha/beta-Hydrolases"/>
    <property type="match status" value="1"/>
</dbReference>
<proteinExistence type="predicted"/>
<evidence type="ECO:0008006" key="3">
    <source>
        <dbReference type="Google" id="ProtNLM"/>
    </source>
</evidence>
<sequence>MKYVADIIYNTREKLTLDLYLPDSLSAPACILYAGAAEYQDDNGSQIDVIYLADAFTSRGFAFADVKCRRRITANDLSSADGRRVAEYISRSLEAGMQMDERLFGPGYIAAMRDISGAIDFLVEHGPSLRLTCSGFGLLGVGAGGVAGLGLAFPPQDLEDRFRAPDVIATFGAALAQPWRISDAAPPCLVFHATNDDLMPMRDVEFMKKRAKRKNAPVEFAQGNAAHLASEIERAMDHFSMLLDVGNELKEAG</sequence>
<accession>A0A6N6JJA7</accession>
<name>A0A6N6JJA7_9RHOB</name>
<evidence type="ECO:0000313" key="2">
    <source>
        <dbReference type="Proteomes" id="UP000436822"/>
    </source>
</evidence>
<comment type="caution">
    <text evidence="1">The sequence shown here is derived from an EMBL/GenBank/DDBJ whole genome shotgun (WGS) entry which is preliminary data.</text>
</comment>
<dbReference type="EMBL" id="BLJE01000004">
    <property type="protein sequence ID" value="GFE66433.1"/>
    <property type="molecule type" value="Genomic_DNA"/>
</dbReference>
<dbReference type="InterPro" id="IPR029058">
    <property type="entry name" value="AB_hydrolase_fold"/>
</dbReference>
<reference evidence="1 2" key="1">
    <citation type="submission" date="2019-12" db="EMBL/GenBank/DDBJ databases">
        <title>Litoreibacter badius sp. nov., a novel bacteriochlorophyll a-containing bacterium in the genus Litoreibacter.</title>
        <authorList>
            <person name="Kanamuro M."/>
            <person name="Takabe Y."/>
            <person name="Mori K."/>
            <person name="Takaichi S."/>
            <person name="Hanada S."/>
        </authorList>
    </citation>
    <scope>NUCLEOTIDE SEQUENCE [LARGE SCALE GENOMIC DNA]</scope>
    <source>
        <strain evidence="1 2">K6</strain>
    </source>
</reference>
<dbReference type="Proteomes" id="UP000436822">
    <property type="component" value="Unassembled WGS sequence"/>
</dbReference>
<dbReference type="Gene3D" id="3.40.50.1820">
    <property type="entry name" value="alpha/beta hydrolase"/>
    <property type="match status" value="1"/>
</dbReference>
<protein>
    <recommendedName>
        <fullName evidence="3">Dienelactone hydrolase</fullName>
    </recommendedName>
</protein>
<evidence type="ECO:0000313" key="1">
    <source>
        <dbReference type="EMBL" id="GFE66433.1"/>
    </source>
</evidence>
<keyword evidence="2" id="KW-1185">Reference proteome</keyword>